<sequence length="462" mass="53996">MKKFIDRQDELGFLNREYERDGSSLVVLYGRRRVGKTALLTKFMADKTSIYFLATQEAESENRNGFKDMVADFLQNSLLKTATVNDWAVIFNMLVEFPPKTKLLIVIDEFQYLGKTNSAFPSVMQKIWDTMLMDKNIMVVLCGSLITMMESQTLVYSSPLYGRRTGQIKLRQIDFCNYKNFYANKNEKELIELYAVTGGVPKYIEQFQSESDIYTAIRKNILDRASFLYEEPYFLLQNEVSEIGSYFSVIKAIAAGNQKLSKIAATLAVKQTGLSKYLKTLIDLDILERQVPITEEHPEKSKRGLYKIKDNFISFWFRFVYANQSFLERDQDDIVMQKIRQNFIDNHVAYVYEDVCLSKLWQMNSQGQWPFYFSRAGRWWDNQTEIAIVAYDMKGSDMIFSECKYHEKPVDTDVFYTLVKKAEAVVWKQNQRKNWYVLFSISGFTEAMQLLAKEREDILLLS</sequence>
<dbReference type="SUPFAM" id="SSF52540">
    <property type="entry name" value="P-loop containing nucleoside triphosphate hydrolases"/>
    <property type="match status" value="1"/>
</dbReference>
<evidence type="ECO:0000313" key="4">
    <source>
        <dbReference type="Proteomes" id="UP000054623"/>
    </source>
</evidence>
<evidence type="ECO:0000259" key="1">
    <source>
        <dbReference type="Pfam" id="PF01637"/>
    </source>
</evidence>
<dbReference type="InterPro" id="IPR011579">
    <property type="entry name" value="ATPase_dom"/>
</dbReference>
<gene>
    <name evidence="3" type="ORF">AT727_02340</name>
</gene>
<dbReference type="Gene3D" id="3.40.50.300">
    <property type="entry name" value="P-loop containing nucleotide triphosphate hydrolases"/>
    <property type="match status" value="1"/>
</dbReference>
<dbReference type="RefSeq" id="WP_058490568.1">
    <property type="nucleotide sequence ID" value="NZ_LOCK01000001.1"/>
</dbReference>
<name>A0A0W1JQY9_DESHA</name>
<dbReference type="PANTHER" id="PTHR34704:SF1">
    <property type="entry name" value="ATPASE"/>
    <property type="match status" value="1"/>
</dbReference>
<comment type="caution">
    <text evidence="3">The sequence shown here is derived from an EMBL/GenBank/DDBJ whole genome shotgun (WGS) entry which is preliminary data.</text>
</comment>
<dbReference type="InterPro" id="IPR004256">
    <property type="entry name" value="DUF234"/>
</dbReference>
<dbReference type="Pfam" id="PF01637">
    <property type="entry name" value="ATPase_2"/>
    <property type="match status" value="1"/>
</dbReference>
<dbReference type="Proteomes" id="UP000054623">
    <property type="component" value="Unassembled WGS sequence"/>
</dbReference>
<dbReference type="PANTHER" id="PTHR34704">
    <property type="entry name" value="ATPASE"/>
    <property type="match status" value="1"/>
</dbReference>
<dbReference type="SUPFAM" id="SSF52980">
    <property type="entry name" value="Restriction endonuclease-like"/>
    <property type="match status" value="1"/>
</dbReference>
<dbReference type="EMBL" id="LOCK01000001">
    <property type="protein sequence ID" value="KTE93814.1"/>
    <property type="molecule type" value="Genomic_DNA"/>
</dbReference>
<feature type="domain" description="ATPase" evidence="1">
    <location>
        <begin position="4"/>
        <end position="207"/>
    </location>
</feature>
<dbReference type="OrthoDB" id="9813134at2"/>
<dbReference type="InterPro" id="IPR011335">
    <property type="entry name" value="Restrct_endonuc-II-like"/>
</dbReference>
<proteinExistence type="predicted"/>
<dbReference type="AlphaFoldDB" id="A0A0W1JQY9"/>
<organism evidence="3 4">
    <name type="scientific">Desulfitobacterium hafniense</name>
    <name type="common">Desulfitobacterium frappieri</name>
    <dbReference type="NCBI Taxonomy" id="49338"/>
    <lineage>
        <taxon>Bacteria</taxon>
        <taxon>Bacillati</taxon>
        <taxon>Bacillota</taxon>
        <taxon>Clostridia</taxon>
        <taxon>Eubacteriales</taxon>
        <taxon>Desulfitobacteriaceae</taxon>
        <taxon>Desulfitobacterium</taxon>
    </lineage>
</organism>
<feature type="domain" description="DUF234" evidence="2">
    <location>
        <begin position="316"/>
        <end position="407"/>
    </location>
</feature>
<accession>A0A0W1JQY9</accession>
<protein>
    <submittedName>
        <fullName evidence="3">ATPase</fullName>
    </submittedName>
</protein>
<dbReference type="InterPro" id="IPR027417">
    <property type="entry name" value="P-loop_NTPase"/>
</dbReference>
<reference evidence="3 4" key="1">
    <citation type="submission" date="2015-12" db="EMBL/GenBank/DDBJ databases">
        <title>Draft Genome Sequence of Desulfitobacterium hafniense Strain DH, a Sulfate-reducing Bacterium Isolated from Paddy Soils.</title>
        <authorList>
            <person name="Bao P."/>
            <person name="Zhang X."/>
            <person name="Li G."/>
        </authorList>
    </citation>
    <scope>NUCLEOTIDE SEQUENCE [LARGE SCALE GENOMIC DNA]</scope>
    <source>
        <strain evidence="3 4">DH</strain>
    </source>
</reference>
<evidence type="ECO:0000313" key="3">
    <source>
        <dbReference type="EMBL" id="KTE93814.1"/>
    </source>
</evidence>
<evidence type="ECO:0000259" key="2">
    <source>
        <dbReference type="Pfam" id="PF03008"/>
    </source>
</evidence>
<dbReference type="Pfam" id="PF03008">
    <property type="entry name" value="DUF234"/>
    <property type="match status" value="1"/>
</dbReference>
<dbReference type="GO" id="GO:0005524">
    <property type="term" value="F:ATP binding"/>
    <property type="evidence" value="ECO:0007669"/>
    <property type="project" value="InterPro"/>
</dbReference>